<evidence type="ECO:0000259" key="5">
    <source>
        <dbReference type="SMART" id="SM00822"/>
    </source>
</evidence>
<dbReference type="InterPro" id="IPR051737">
    <property type="entry name" value="L-xylulose/Carbonyl_redctase"/>
</dbReference>
<dbReference type="InterPro" id="IPR020904">
    <property type="entry name" value="Sc_DH/Rdtase_CS"/>
</dbReference>
<dbReference type="GO" id="GO:0006006">
    <property type="term" value="P:glucose metabolic process"/>
    <property type="evidence" value="ECO:0007669"/>
    <property type="project" value="TreeGrafter"/>
</dbReference>
<evidence type="ECO:0000313" key="6">
    <source>
        <dbReference type="EMBL" id="SIQ03997.1"/>
    </source>
</evidence>
<dbReference type="InterPro" id="IPR036291">
    <property type="entry name" value="NAD(P)-bd_dom_sf"/>
</dbReference>
<evidence type="ECO:0000256" key="1">
    <source>
        <dbReference type="ARBA" id="ARBA00006484"/>
    </source>
</evidence>
<dbReference type="SMART" id="SM00822">
    <property type="entry name" value="PKS_KR"/>
    <property type="match status" value="1"/>
</dbReference>
<accession>A0A8G2FEX4</accession>
<keyword evidence="3" id="KW-0521">NADP</keyword>
<dbReference type="InterPro" id="IPR057326">
    <property type="entry name" value="KR_dom"/>
</dbReference>
<protein>
    <submittedName>
        <fullName evidence="6">NAD(P)-dependent dehydrogenase, short-chain alcohol dehydrogenase family</fullName>
    </submittedName>
</protein>
<dbReference type="RefSeq" id="WP_029313856.1">
    <property type="nucleotide sequence ID" value="NZ_FTNE01000001.1"/>
</dbReference>
<feature type="transmembrane region" description="Helical" evidence="4">
    <location>
        <begin position="214"/>
        <end position="236"/>
    </location>
</feature>
<dbReference type="GO" id="GO:0004090">
    <property type="term" value="F:carbonyl reductase (NADPH) activity"/>
    <property type="evidence" value="ECO:0007669"/>
    <property type="project" value="TreeGrafter"/>
</dbReference>
<sequence>MTTEFQGKRILITGAGKGIGRALATMAAAKGATIVALSRSPDDLASLHQATGAETHTIDLEHTEAITALMPNLAPVDYLINNAGIALLAPFTETTATQFDQIMAVNLRAPFLIAQAVVRNWLSRNHPGAIVNVSSIASLWGTPDHVAYAASKAALDSMTLTMANELGPFGIRTNSINPVITLTPMGERAWSDPAKSNPMLARIPLRRFAKPEEIASVAMFLLSAAAGMINGVIMPIDGGFRAG</sequence>
<proteinExistence type="inferred from homology"/>
<organism evidence="6 7">
    <name type="scientific">Acidiphilium rubrum</name>
    <dbReference type="NCBI Taxonomy" id="526"/>
    <lineage>
        <taxon>Bacteria</taxon>
        <taxon>Pseudomonadati</taxon>
        <taxon>Pseudomonadota</taxon>
        <taxon>Alphaproteobacteria</taxon>
        <taxon>Acetobacterales</taxon>
        <taxon>Acidocellaceae</taxon>
        <taxon>Acidiphilium</taxon>
    </lineage>
</organism>
<evidence type="ECO:0000256" key="4">
    <source>
        <dbReference type="SAM" id="Phobius"/>
    </source>
</evidence>
<dbReference type="GO" id="GO:0005997">
    <property type="term" value="P:xylulose metabolic process"/>
    <property type="evidence" value="ECO:0007669"/>
    <property type="project" value="TreeGrafter"/>
</dbReference>
<comment type="subunit">
    <text evidence="2">Homotetramer.</text>
</comment>
<keyword evidence="4" id="KW-1133">Transmembrane helix</keyword>
<dbReference type="AlphaFoldDB" id="A0A8G2FEX4"/>
<evidence type="ECO:0000256" key="3">
    <source>
        <dbReference type="ARBA" id="ARBA00022857"/>
    </source>
</evidence>
<dbReference type="GO" id="GO:0050038">
    <property type="term" value="F:L-xylulose reductase (NADPH) activity"/>
    <property type="evidence" value="ECO:0007669"/>
    <property type="project" value="TreeGrafter"/>
</dbReference>
<dbReference type="Proteomes" id="UP000186308">
    <property type="component" value="Unassembled WGS sequence"/>
</dbReference>
<dbReference type="PRINTS" id="PR00080">
    <property type="entry name" value="SDRFAMILY"/>
</dbReference>
<dbReference type="SUPFAM" id="SSF51735">
    <property type="entry name" value="NAD(P)-binding Rossmann-fold domains"/>
    <property type="match status" value="1"/>
</dbReference>
<dbReference type="PANTHER" id="PTHR44252">
    <property type="entry name" value="D-ERYTHRULOSE REDUCTASE"/>
    <property type="match status" value="1"/>
</dbReference>
<reference evidence="6 7" key="1">
    <citation type="submission" date="2017-01" db="EMBL/GenBank/DDBJ databases">
        <authorList>
            <person name="Varghese N."/>
            <person name="Submissions S."/>
        </authorList>
    </citation>
    <scope>NUCLEOTIDE SEQUENCE [LARGE SCALE GENOMIC DNA]</scope>
    <source>
        <strain evidence="6 7">ATCC 35905</strain>
    </source>
</reference>
<feature type="domain" description="Ketoreductase" evidence="5">
    <location>
        <begin position="8"/>
        <end position="182"/>
    </location>
</feature>
<gene>
    <name evidence="6" type="ORF">SAMN05421828_10147</name>
</gene>
<comment type="similarity">
    <text evidence="1">Belongs to the short-chain dehydrogenases/reductases (SDR) family.</text>
</comment>
<dbReference type="PRINTS" id="PR00081">
    <property type="entry name" value="GDHRDH"/>
</dbReference>
<dbReference type="Gene3D" id="3.40.50.720">
    <property type="entry name" value="NAD(P)-binding Rossmann-like Domain"/>
    <property type="match status" value="1"/>
</dbReference>
<keyword evidence="4" id="KW-0472">Membrane</keyword>
<keyword evidence="4" id="KW-0812">Transmembrane</keyword>
<dbReference type="InterPro" id="IPR002347">
    <property type="entry name" value="SDR_fam"/>
</dbReference>
<evidence type="ECO:0000313" key="7">
    <source>
        <dbReference type="Proteomes" id="UP000186308"/>
    </source>
</evidence>
<keyword evidence="7" id="KW-1185">Reference proteome</keyword>
<evidence type="ECO:0000256" key="2">
    <source>
        <dbReference type="ARBA" id="ARBA00011881"/>
    </source>
</evidence>
<dbReference type="PANTHER" id="PTHR44252:SF3">
    <property type="entry name" value="D-ERYTHRULOSE REDUCTASE-RELATED"/>
    <property type="match status" value="1"/>
</dbReference>
<name>A0A8G2FEX4_ACIRU</name>
<dbReference type="PROSITE" id="PS00061">
    <property type="entry name" value="ADH_SHORT"/>
    <property type="match status" value="1"/>
</dbReference>
<dbReference type="Pfam" id="PF13561">
    <property type="entry name" value="adh_short_C2"/>
    <property type="match status" value="1"/>
</dbReference>
<dbReference type="FunFam" id="3.40.50.720:FF:000084">
    <property type="entry name" value="Short-chain dehydrogenase reductase"/>
    <property type="match status" value="1"/>
</dbReference>
<comment type="caution">
    <text evidence="6">The sequence shown here is derived from an EMBL/GenBank/DDBJ whole genome shotgun (WGS) entry which is preliminary data.</text>
</comment>
<dbReference type="EMBL" id="FTNE01000001">
    <property type="protein sequence ID" value="SIQ03997.1"/>
    <property type="molecule type" value="Genomic_DNA"/>
</dbReference>